<dbReference type="InterPro" id="IPR036069">
    <property type="entry name" value="DUF34/NIF3_sf"/>
</dbReference>
<reference evidence="1 2" key="1">
    <citation type="submission" date="2022-04" db="EMBL/GenBank/DDBJ databases">
        <title>Genome sequence of C. roseum typestrain.</title>
        <authorList>
            <person name="Poehlein A."/>
            <person name="Schoch T."/>
            <person name="Duerre P."/>
            <person name="Daniel R."/>
        </authorList>
    </citation>
    <scope>NUCLEOTIDE SEQUENCE [LARGE SCALE GENOMIC DNA]</scope>
    <source>
        <strain evidence="1 2">DSM 7320</strain>
    </source>
</reference>
<dbReference type="Gene3D" id="3.30.70.120">
    <property type="match status" value="1"/>
</dbReference>
<dbReference type="RefSeq" id="WP_077834583.1">
    <property type="nucleotide sequence ID" value="NZ_CP096983.1"/>
</dbReference>
<dbReference type="Pfam" id="PF03091">
    <property type="entry name" value="CutA1"/>
    <property type="match status" value="1"/>
</dbReference>
<dbReference type="AlphaFoldDB" id="A0A1S8LZU3"/>
<dbReference type="PANTHER" id="PTHR41774">
    <property type="match status" value="1"/>
</dbReference>
<protein>
    <submittedName>
        <fullName evidence="1">GTP cyclohydrolase 1 type 2</fullName>
    </submittedName>
</protein>
<dbReference type="KEGG" id="crw:CROST_008180"/>
<name>A0A1S8LZU3_9CLOT</name>
<proteinExistence type="predicted"/>
<dbReference type="EMBL" id="CP096983">
    <property type="protein sequence ID" value="URZ10110.1"/>
    <property type="molecule type" value="Genomic_DNA"/>
</dbReference>
<accession>A0A1S8LZU3</accession>
<keyword evidence="2" id="KW-1185">Reference proteome</keyword>
<dbReference type="STRING" id="84029.CROST_17030"/>
<dbReference type="GO" id="GO:0010038">
    <property type="term" value="P:response to metal ion"/>
    <property type="evidence" value="ECO:0007669"/>
    <property type="project" value="InterPro"/>
</dbReference>
<dbReference type="InterPro" id="IPR015867">
    <property type="entry name" value="N-reg_PII/ATP_PRibTrfase_C"/>
</dbReference>
<sequence>MQINQFKIEIFIPKEFVEQLGDKLSEANVGKIGNYDHCMSINEVKGYWRPLKGAEPHEGNIGELCKGEECKIEMRCKREYVENALKIIRKVHPYEEPVINVIPILNELFE</sequence>
<dbReference type="PANTHER" id="PTHR41774:SF1">
    <property type="entry name" value="NGG1P INTERACTING FACTOR NIF3"/>
    <property type="match status" value="1"/>
</dbReference>
<dbReference type="InterPro" id="IPR004323">
    <property type="entry name" value="Ion_tolerance_CutA"/>
</dbReference>
<evidence type="ECO:0000313" key="2">
    <source>
        <dbReference type="Proteomes" id="UP000190951"/>
    </source>
</evidence>
<organism evidence="1 2">
    <name type="scientific">Clostridium felsineum</name>
    <dbReference type="NCBI Taxonomy" id="36839"/>
    <lineage>
        <taxon>Bacteria</taxon>
        <taxon>Bacillati</taxon>
        <taxon>Bacillota</taxon>
        <taxon>Clostridia</taxon>
        <taxon>Eubacteriales</taxon>
        <taxon>Clostridiaceae</taxon>
        <taxon>Clostridium</taxon>
    </lineage>
</organism>
<dbReference type="Proteomes" id="UP000190951">
    <property type="component" value="Chromosome"/>
</dbReference>
<dbReference type="SUPFAM" id="SSF102705">
    <property type="entry name" value="NIF3 (NGG1p interacting factor 3)-like"/>
    <property type="match status" value="1"/>
</dbReference>
<gene>
    <name evidence="1" type="ORF">CROST_008180</name>
</gene>
<evidence type="ECO:0000313" key="1">
    <source>
        <dbReference type="EMBL" id="URZ10110.1"/>
    </source>
</evidence>